<dbReference type="GO" id="GO:0006508">
    <property type="term" value="P:proteolysis"/>
    <property type="evidence" value="ECO:0007669"/>
    <property type="project" value="UniProtKB-KW"/>
</dbReference>
<organism evidence="2 3">
    <name type="scientific">Rubrimonas cliftonensis</name>
    <dbReference type="NCBI Taxonomy" id="89524"/>
    <lineage>
        <taxon>Bacteria</taxon>
        <taxon>Pseudomonadati</taxon>
        <taxon>Pseudomonadota</taxon>
        <taxon>Alphaproteobacteria</taxon>
        <taxon>Rhodobacterales</taxon>
        <taxon>Paracoccaceae</taxon>
        <taxon>Rubrimonas</taxon>
    </lineage>
</organism>
<keyword evidence="3" id="KW-1185">Reference proteome</keyword>
<keyword evidence="2" id="KW-0378">Hydrolase</keyword>
<dbReference type="SMART" id="SM00460">
    <property type="entry name" value="TGc"/>
    <property type="match status" value="1"/>
</dbReference>
<dbReference type="GO" id="GO:0008233">
    <property type="term" value="F:peptidase activity"/>
    <property type="evidence" value="ECO:0007669"/>
    <property type="project" value="UniProtKB-KW"/>
</dbReference>
<evidence type="ECO:0000313" key="2">
    <source>
        <dbReference type="EMBL" id="SDZ95593.1"/>
    </source>
</evidence>
<sequence>MRLSVRHAVTVSVSPAAPGVAVRLKMFPAAFEGQRTLAWRVLLNGEAAAPDFVNGWGDGVATRFLRGGVSALEIVAAGEVETTDCAGVLRGFRAPLRPGVCLRETSRTRPDAAIAALAKEAVAGAATPLDSAHALQDAVTRRIAPTGAAHQSAAAALSAGEGGADEITHVLIAAARSMGWPARFVYGYRLADAPGASDAPDEAGGAAKAGTDEAEAAAEAEAARSAMVAALTQPHGWAELWVEGIGWIGFDAAHDLCPTDAYVRLCSGLDAVDAAPLRVHAEGGAETSATAEVAVVAGEGGGRQAGGQTQQ</sequence>
<accession>A0A1H3X8K2</accession>
<proteinExistence type="predicted"/>
<dbReference type="AlphaFoldDB" id="A0A1H3X8K2"/>
<dbReference type="EMBL" id="FNQM01000002">
    <property type="protein sequence ID" value="SDZ95593.1"/>
    <property type="molecule type" value="Genomic_DNA"/>
</dbReference>
<dbReference type="Gene3D" id="3.10.620.30">
    <property type="match status" value="1"/>
</dbReference>
<dbReference type="Proteomes" id="UP000198703">
    <property type="component" value="Unassembled WGS sequence"/>
</dbReference>
<evidence type="ECO:0000259" key="1">
    <source>
        <dbReference type="SMART" id="SM00460"/>
    </source>
</evidence>
<feature type="domain" description="Transglutaminase-like" evidence="1">
    <location>
        <begin position="156"/>
        <end position="254"/>
    </location>
</feature>
<dbReference type="PANTHER" id="PTHR33490:SF6">
    <property type="entry name" value="SLL1049 PROTEIN"/>
    <property type="match status" value="1"/>
</dbReference>
<protein>
    <submittedName>
        <fullName evidence="2">Transglutaminase-like enzyme, putative cysteine protease</fullName>
    </submittedName>
</protein>
<dbReference type="SUPFAM" id="SSF54001">
    <property type="entry name" value="Cysteine proteinases"/>
    <property type="match status" value="1"/>
</dbReference>
<dbReference type="PANTHER" id="PTHR33490">
    <property type="entry name" value="BLR5614 PROTEIN-RELATED"/>
    <property type="match status" value="1"/>
</dbReference>
<reference evidence="2 3" key="1">
    <citation type="submission" date="2016-10" db="EMBL/GenBank/DDBJ databases">
        <authorList>
            <person name="de Groot N.N."/>
        </authorList>
    </citation>
    <scope>NUCLEOTIDE SEQUENCE [LARGE SCALE GENOMIC DNA]</scope>
    <source>
        <strain evidence="2 3">DSM 15345</strain>
    </source>
</reference>
<name>A0A1H3X8K2_9RHOB</name>
<dbReference type="Pfam" id="PF01841">
    <property type="entry name" value="Transglut_core"/>
    <property type="match status" value="1"/>
</dbReference>
<dbReference type="InterPro" id="IPR002931">
    <property type="entry name" value="Transglutaminase-like"/>
</dbReference>
<dbReference type="InterPro" id="IPR038765">
    <property type="entry name" value="Papain-like_cys_pep_sf"/>
</dbReference>
<gene>
    <name evidence="2" type="ORF">SAMN05444370_102318</name>
</gene>
<dbReference type="RefSeq" id="WP_175478756.1">
    <property type="nucleotide sequence ID" value="NZ_FNQM01000002.1"/>
</dbReference>
<evidence type="ECO:0000313" key="3">
    <source>
        <dbReference type="Proteomes" id="UP000198703"/>
    </source>
</evidence>
<keyword evidence="2" id="KW-0645">Protease</keyword>
<dbReference type="STRING" id="89524.SAMN05444370_102318"/>